<dbReference type="STRING" id="249408.BOO71_0012028"/>
<dbReference type="InterPro" id="IPR022273">
    <property type="entry name" value="PRTRC_protein-E"/>
</dbReference>
<reference evidence="2 3" key="1">
    <citation type="submission" date="2017-01" db="EMBL/GenBank/DDBJ databases">
        <title>Genome Analysis of Deinococcus marmoris KOPRI26562.</title>
        <authorList>
            <person name="Kim J.H."/>
            <person name="Oh H.-M."/>
        </authorList>
    </citation>
    <scope>NUCLEOTIDE SEQUENCE [LARGE SCALE GENOMIC DNA]</scope>
    <source>
        <strain evidence="2 3">KOPRI26562</strain>
    </source>
</reference>
<evidence type="ECO:0000256" key="1">
    <source>
        <dbReference type="SAM" id="MobiDB-lite"/>
    </source>
</evidence>
<protein>
    <submittedName>
        <fullName evidence="2">Uncharacterized protein</fullName>
    </submittedName>
</protein>
<feature type="compositionally biased region" description="Low complexity" evidence="1">
    <location>
        <begin position="248"/>
        <end position="261"/>
    </location>
</feature>
<dbReference type="AlphaFoldDB" id="A0A1U7NTX0"/>
<sequence>MVMTTYQEGGQAFIPGHDEAINPLDKARAAELYATATGTTLEAEYLRVSKAHPQKNGGGAMYRAFLREIESLFVVTARPVIAPFEPQRLSVAAEPLADEDRKAEEDEVRGDADTNALDTGTEGTGQAHAPDPDEPVDGGLISQLAAMIGEAGVITLTMMKIGREVTLGFTPQASGTETAVPVIVTGTPAFFDDHLIAALQPYVAARLSAVKAFEQAASAQRKAVDSARKKAETVKAAPQKTETKAAQKKPAAPKADTLPAPAGPAPTLHTLNLSAAPDTMLSATVEGQNVAVTAGDNALVPSTVLLTATHPLLGTHSKTLMLSSDRAYDFSAQQGSALRVSVSPADAAVTASLGQVNVAVDGECVLPEGQWTITAEADGHETQSVKRTFKPGASATTVTFTLELRENESLF</sequence>
<name>A0A1U7NTX0_9DEIO</name>
<proteinExistence type="predicted"/>
<dbReference type="Proteomes" id="UP000186607">
    <property type="component" value="Unassembled WGS sequence"/>
</dbReference>
<dbReference type="EMBL" id="MSTI01000144">
    <property type="protein sequence ID" value="OLV16373.1"/>
    <property type="molecule type" value="Genomic_DNA"/>
</dbReference>
<evidence type="ECO:0000313" key="3">
    <source>
        <dbReference type="Proteomes" id="UP000186607"/>
    </source>
</evidence>
<comment type="caution">
    <text evidence="2">The sequence shown here is derived from an EMBL/GenBank/DDBJ whole genome shotgun (WGS) entry which is preliminary data.</text>
</comment>
<gene>
    <name evidence="2" type="ORF">BOO71_0012028</name>
</gene>
<dbReference type="NCBIfam" id="TIGR03741">
    <property type="entry name" value="PRTRC_E"/>
    <property type="match status" value="1"/>
</dbReference>
<feature type="region of interest" description="Disordered" evidence="1">
    <location>
        <begin position="229"/>
        <end position="261"/>
    </location>
</feature>
<feature type="compositionally biased region" description="Basic and acidic residues" evidence="1">
    <location>
        <begin position="98"/>
        <end position="112"/>
    </location>
</feature>
<keyword evidence="3" id="KW-1185">Reference proteome</keyword>
<feature type="region of interest" description="Disordered" evidence="1">
    <location>
        <begin position="95"/>
        <end position="138"/>
    </location>
</feature>
<evidence type="ECO:0000313" key="2">
    <source>
        <dbReference type="EMBL" id="OLV16373.1"/>
    </source>
</evidence>
<organism evidence="2 3">
    <name type="scientific">Deinococcus marmoris</name>
    <dbReference type="NCBI Taxonomy" id="249408"/>
    <lineage>
        <taxon>Bacteria</taxon>
        <taxon>Thermotogati</taxon>
        <taxon>Deinococcota</taxon>
        <taxon>Deinococci</taxon>
        <taxon>Deinococcales</taxon>
        <taxon>Deinococcaceae</taxon>
        <taxon>Deinococcus</taxon>
    </lineage>
</organism>
<accession>A0A1U7NTX0</accession>